<evidence type="ECO:0000256" key="1">
    <source>
        <dbReference type="SAM" id="MobiDB-lite"/>
    </source>
</evidence>
<protein>
    <submittedName>
        <fullName evidence="2">Uncharacterized protein</fullName>
    </submittedName>
</protein>
<sequence length="210" mass="22701">MTSWKVTQSSRSREGQHQDGVHTANGVTKGASHANGKVSIADGESRLCEGPEAGMSLPCLQTEGGPWLLEHRGQRKLCKVQGQAGPQRKGGRIRKPYPAALQRSRPGRAPSLSSFTRPTFPGHWASKPLRAPHWADILVCGQGCLLRPRHISAHHILQRPLPTSSSLHCMETLPLAPWPAHGSPGQAFPSLAIATIRQAALRGLPFVRVL</sequence>
<feature type="region of interest" description="Disordered" evidence="1">
    <location>
        <begin position="1"/>
        <end position="38"/>
    </location>
</feature>
<feature type="compositionally biased region" description="Polar residues" evidence="1">
    <location>
        <begin position="1"/>
        <end position="10"/>
    </location>
</feature>
<dbReference type="Proteomes" id="UP000593571">
    <property type="component" value="Unassembled WGS sequence"/>
</dbReference>
<accession>A0A7J8FJC1</accession>
<dbReference type="AlphaFoldDB" id="A0A7J8FJC1"/>
<gene>
    <name evidence="2" type="ORF">HJG63_012064</name>
</gene>
<evidence type="ECO:0000313" key="2">
    <source>
        <dbReference type="EMBL" id="KAF6447685.1"/>
    </source>
</evidence>
<evidence type="ECO:0000313" key="3">
    <source>
        <dbReference type="Proteomes" id="UP000593571"/>
    </source>
</evidence>
<keyword evidence="3" id="KW-1185">Reference proteome</keyword>
<dbReference type="EMBL" id="JACASE010000007">
    <property type="protein sequence ID" value="KAF6447685.1"/>
    <property type="molecule type" value="Genomic_DNA"/>
</dbReference>
<organism evidence="2 3">
    <name type="scientific">Rousettus aegyptiacus</name>
    <name type="common">Egyptian fruit bat</name>
    <name type="synonym">Pteropus aegyptiacus</name>
    <dbReference type="NCBI Taxonomy" id="9407"/>
    <lineage>
        <taxon>Eukaryota</taxon>
        <taxon>Metazoa</taxon>
        <taxon>Chordata</taxon>
        <taxon>Craniata</taxon>
        <taxon>Vertebrata</taxon>
        <taxon>Euteleostomi</taxon>
        <taxon>Mammalia</taxon>
        <taxon>Eutheria</taxon>
        <taxon>Laurasiatheria</taxon>
        <taxon>Chiroptera</taxon>
        <taxon>Yinpterochiroptera</taxon>
        <taxon>Pteropodoidea</taxon>
        <taxon>Pteropodidae</taxon>
        <taxon>Rousettinae</taxon>
        <taxon>Rousettus</taxon>
    </lineage>
</organism>
<reference evidence="2 3" key="1">
    <citation type="journal article" date="2020" name="Nature">
        <title>Six reference-quality genomes reveal evolution of bat adaptations.</title>
        <authorList>
            <person name="Jebb D."/>
            <person name="Huang Z."/>
            <person name="Pippel M."/>
            <person name="Hughes G.M."/>
            <person name="Lavrichenko K."/>
            <person name="Devanna P."/>
            <person name="Winkler S."/>
            <person name="Jermiin L.S."/>
            <person name="Skirmuntt E.C."/>
            <person name="Katzourakis A."/>
            <person name="Burkitt-Gray L."/>
            <person name="Ray D.A."/>
            <person name="Sullivan K.A.M."/>
            <person name="Roscito J.G."/>
            <person name="Kirilenko B.M."/>
            <person name="Davalos L.M."/>
            <person name="Corthals A.P."/>
            <person name="Power M.L."/>
            <person name="Jones G."/>
            <person name="Ransome R.D."/>
            <person name="Dechmann D.K.N."/>
            <person name="Locatelli A.G."/>
            <person name="Puechmaille S.J."/>
            <person name="Fedrigo O."/>
            <person name="Jarvis E.D."/>
            <person name="Hiller M."/>
            <person name="Vernes S.C."/>
            <person name="Myers E.W."/>
            <person name="Teeling E.C."/>
        </authorList>
    </citation>
    <scope>NUCLEOTIDE SEQUENCE [LARGE SCALE GENOMIC DNA]</scope>
    <source>
        <strain evidence="2">MRouAeg1</strain>
        <tissue evidence="2">Muscle</tissue>
    </source>
</reference>
<name>A0A7J8FJC1_ROUAE</name>
<feature type="compositionally biased region" description="Basic and acidic residues" evidence="1">
    <location>
        <begin position="11"/>
        <end position="20"/>
    </location>
</feature>
<comment type="caution">
    <text evidence="2">The sequence shown here is derived from an EMBL/GenBank/DDBJ whole genome shotgun (WGS) entry which is preliminary data.</text>
</comment>
<proteinExistence type="predicted"/>